<reference evidence="5" key="1">
    <citation type="submission" date="2015-12" db="EMBL/GenBank/DDBJ databases">
        <authorList>
            <person name="Tarr C.L."/>
            <person name="Gladney L.M."/>
        </authorList>
    </citation>
    <scope>NUCLEOTIDE SEQUENCE [LARGE SCALE GENOMIC DNA]</scope>
    <source>
        <strain evidence="5">2756-81</strain>
    </source>
</reference>
<dbReference type="InterPro" id="IPR014036">
    <property type="entry name" value="DeoR-like_C"/>
</dbReference>
<protein>
    <submittedName>
        <fullName evidence="4">Transcriptional regulator</fullName>
    </submittedName>
</protein>
<proteinExistence type="predicted"/>
<dbReference type="SMART" id="SM01134">
    <property type="entry name" value="DeoRC"/>
    <property type="match status" value="1"/>
</dbReference>
<dbReference type="PANTHER" id="PTHR30363:SF57">
    <property type="entry name" value="GLUCITOL OPERON REPRESSOR"/>
    <property type="match status" value="1"/>
</dbReference>
<dbReference type="InterPro" id="IPR050313">
    <property type="entry name" value="Carb_Metab_HTH_regulators"/>
</dbReference>
<accession>A0A151JIA1</accession>
<dbReference type="Pfam" id="PF00455">
    <property type="entry name" value="DeoRC"/>
    <property type="match status" value="1"/>
</dbReference>
<dbReference type="Proteomes" id="UP000075349">
    <property type="component" value="Unassembled WGS sequence"/>
</dbReference>
<dbReference type="EMBL" id="LOMK01000001">
    <property type="protein sequence ID" value="KYN25534.1"/>
    <property type="molecule type" value="Genomic_DNA"/>
</dbReference>
<dbReference type="InterPro" id="IPR001034">
    <property type="entry name" value="DeoR_HTH"/>
</dbReference>
<dbReference type="Gene3D" id="3.40.50.1360">
    <property type="match status" value="1"/>
</dbReference>
<dbReference type="NCBIfam" id="NF007753">
    <property type="entry name" value="PRK10434.1"/>
    <property type="match status" value="1"/>
</dbReference>
<dbReference type="PROSITE" id="PS51000">
    <property type="entry name" value="HTH_DEOR_2"/>
    <property type="match status" value="1"/>
</dbReference>
<keyword evidence="2" id="KW-0804">Transcription</keyword>
<comment type="caution">
    <text evidence="4">The sequence shown here is derived from an EMBL/GenBank/DDBJ whole genome shotgun (WGS) entry which is preliminary data.</text>
</comment>
<dbReference type="InterPro" id="IPR037171">
    <property type="entry name" value="NagB/RpiA_transferase-like"/>
</dbReference>
<evidence type="ECO:0000256" key="2">
    <source>
        <dbReference type="ARBA" id="ARBA00023163"/>
    </source>
</evidence>
<evidence type="ECO:0000313" key="5">
    <source>
        <dbReference type="Proteomes" id="UP000075349"/>
    </source>
</evidence>
<keyword evidence="1" id="KW-0805">Transcription regulation</keyword>
<name>A0A151JIA1_9VIBR</name>
<feature type="domain" description="HTH deoR-type" evidence="3">
    <location>
        <begin position="3"/>
        <end position="58"/>
    </location>
</feature>
<dbReference type="PANTHER" id="PTHR30363">
    <property type="entry name" value="HTH-TYPE TRANSCRIPTIONAL REGULATOR SRLR-RELATED"/>
    <property type="match status" value="1"/>
</dbReference>
<dbReference type="InterPro" id="IPR036388">
    <property type="entry name" value="WH-like_DNA-bd_sf"/>
</dbReference>
<gene>
    <name evidence="4" type="primary">srlR</name>
    <name evidence="4" type="ORF">AUQ44_08520</name>
</gene>
<dbReference type="SUPFAM" id="SSF46785">
    <property type="entry name" value="Winged helix' DNA-binding domain"/>
    <property type="match status" value="1"/>
</dbReference>
<sequence>MNLDNRRAQLLDYLRANGKTSVNNLADTFETSGATIRSDLRSLEEEGLVIRRYGAAEACSPSGVSSEDRSMDEKQTVNLDRKCLIAKAASQLVNDGDSIILDCGSTTLQMVPHFERVMALTLMTNSIHIVNAVANLEAEHTVLMPGGTYRRKSASFHGTLAEQAFKQFSFDKLFIGADGFDLAQGTTTYNEAYQVSQAMCQAANQIIVVTDSSKFGRRSPNVVVPLEKIDVVVTDSHISAEDAAYLEGKGIQVITVDA</sequence>
<organism evidence="4 5">
    <name type="scientific">Vibrio cidicii</name>
    <dbReference type="NCBI Taxonomy" id="1763883"/>
    <lineage>
        <taxon>Bacteria</taxon>
        <taxon>Pseudomonadati</taxon>
        <taxon>Pseudomonadota</taxon>
        <taxon>Gammaproteobacteria</taxon>
        <taxon>Vibrionales</taxon>
        <taxon>Vibrionaceae</taxon>
        <taxon>Vibrio</taxon>
    </lineage>
</organism>
<evidence type="ECO:0000259" key="3">
    <source>
        <dbReference type="PROSITE" id="PS51000"/>
    </source>
</evidence>
<evidence type="ECO:0000256" key="1">
    <source>
        <dbReference type="ARBA" id="ARBA00023015"/>
    </source>
</evidence>
<dbReference type="Pfam" id="PF08220">
    <property type="entry name" value="HTH_DeoR"/>
    <property type="match status" value="1"/>
</dbReference>
<dbReference type="Gene3D" id="1.10.10.10">
    <property type="entry name" value="Winged helix-like DNA-binding domain superfamily/Winged helix DNA-binding domain"/>
    <property type="match status" value="1"/>
</dbReference>
<dbReference type="GO" id="GO:0003700">
    <property type="term" value="F:DNA-binding transcription factor activity"/>
    <property type="evidence" value="ECO:0007669"/>
    <property type="project" value="InterPro"/>
</dbReference>
<dbReference type="SMART" id="SM00420">
    <property type="entry name" value="HTH_DEOR"/>
    <property type="match status" value="1"/>
</dbReference>
<dbReference type="SUPFAM" id="SSF100950">
    <property type="entry name" value="NagB/RpiA/CoA transferase-like"/>
    <property type="match status" value="1"/>
</dbReference>
<dbReference type="AlphaFoldDB" id="A0A151JIA1"/>
<dbReference type="InterPro" id="IPR036390">
    <property type="entry name" value="WH_DNA-bd_sf"/>
</dbReference>
<evidence type="ECO:0000313" key="4">
    <source>
        <dbReference type="EMBL" id="KYN25534.1"/>
    </source>
</evidence>